<dbReference type="Proteomes" id="UP000237684">
    <property type="component" value="Unassembled WGS sequence"/>
</dbReference>
<dbReference type="PANTHER" id="PTHR30093">
    <property type="entry name" value="GENERAL SECRETION PATHWAY PROTEIN G"/>
    <property type="match status" value="1"/>
</dbReference>
<dbReference type="RefSeq" id="WP_106381109.1">
    <property type="nucleotide sequence ID" value="NZ_NIGF01000023.1"/>
</dbReference>
<reference evidence="3 4" key="1">
    <citation type="journal article" date="2018" name="Syst. Appl. Microbiol.">
        <title>Abditibacterium utsteinense sp. nov., the first cultivated member of candidate phylum FBP, isolated from ice-free Antarctic soil samples.</title>
        <authorList>
            <person name="Tahon G."/>
            <person name="Tytgat B."/>
            <person name="Lebbe L."/>
            <person name="Carlier A."/>
            <person name="Willems A."/>
        </authorList>
    </citation>
    <scope>NUCLEOTIDE SEQUENCE [LARGE SCALE GENOMIC DNA]</scope>
    <source>
        <strain evidence="3 4">LMG 29911</strain>
    </source>
</reference>
<dbReference type="InterPro" id="IPR012902">
    <property type="entry name" value="N_methyl_site"/>
</dbReference>
<organism evidence="3 4">
    <name type="scientific">Abditibacterium utsteinense</name>
    <dbReference type="NCBI Taxonomy" id="1960156"/>
    <lineage>
        <taxon>Bacteria</taxon>
        <taxon>Pseudomonadati</taxon>
        <taxon>Abditibacteriota</taxon>
        <taxon>Abditibacteriia</taxon>
        <taxon>Abditibacteriales</taxon>
        <taxon>Abditibacteriaceae</taxon>
        <taxon>Abditibacterium</taxon>
    </lineage>
</organism>
<accession>A0A2S8SPL9</accession>
<dbReference type="InterPro" id="IPR011453">
    <property type="entry name" value="DUF1559"/>
</dbReference>
<keyword evidence="1" id="KW-0472">Membrane</keyword>
<feature type="domain" description="DUF1559" evidence="2">
    <location>
        <begin position="40"/>
        <end position="94"/>
    </location>
</feature>
<sequence>MQLSLSPVRQAKKAFTLIELLVVIAIIAILAAILFPVFGRARENARKISCLSNMKQIGLGIFQYAQDYDEKYPPRENGVSGWRVLTQPYLKSTQLFSCPSNPYNSEPGAQAGEEALGIKKSYNAPQLRTNLGALADGIPSDSLWRQNDGVAMASVESSAQVLMVGEAAGTGAVGGFSDLPINNPDWGNNPNAVFAGHLSFANWCFADGHAKSLKPLRTMNDQDNGGSVNMWTVDNKPFSGAAFTQIRNNLAASEKKYQ</sequence>
<dbReference type="PANTHER" id="PTHR30093:SF2">
    <property type="entry name" value="TYPE II SECRETION SYSTEM PROTEIN H"/>
    <property type="match status" value="1"/>
</dbReference>
<dbReference type="Gene3D" id="3.30.700.10">
    <property type="entry name" value="Glycoprotein, Type 4 Pilin"/>
    <property type="match status" value="1"/>
</dbReference>
<proteinExistence type="predicted"/>
<dbReference type="Pfam" id="PF07963">
    <property type="entry name" value="N_methyl"/>
    <property type="match status" value="1"/>
</dbReference>
<evidence type="ECO:0000259" key="2">
    <source>
        <dbReference type="Pfam" id="PF07596"/>
    </source>
</evidence>
<keyword evidence="1" id="KW-0812">Transmembrane</keyword>
<dbReference type="InParanoid" id="A0A2S8SPL9"/>
<feature type="transmembrane region" description="Helical" evidence="1">
    <location>
        <begin position="20"/>
        <end position="39"/>
    </location>
</feature>
<dbReference type="NCBIfam" id="TIGR02532">
    <property type="entry name" value="IV_pilin_GFxxxE"/>
    <property type="match status" value="1"/>
</dbReference>
<keyword evidence="1" id="KW-1133">Transmembrane helix</keyword>
<evidence type="ECO:0000313" key="4">
    <source>
        <dbReference type="Proteomes" id="UP000237684"/>
    </source>
</evidence>
<comment type="caution">
    <text evidence="3">The sequence shown here is derived from an EMBL/GenBank/DDBJ whole genome shotgun (WGS) entry which is preliminary data.</text>
</comment>
<dbReference type="Pfam" id="PF07596">
    <property type="entry name" value="SBP_bac_10"/>
    <property type="match status" value="1"/>
</dbReference>
<dbReference type="SUPFAM" id="SSF54523">
    <property type="entry name" value="Pili subunits"/>
    <property type="match status" value="1"/>
</dbReference>
<name>A0A2S8SPL9_9BACT</name>
<dbReference type="InterPro" id="IPR045584">
    <property type="entry name" value="Pilin-like"/>
</dbReference>
<protein>
    <recommendedName>
        <fullName evidence="2">DUF1559 domain-containing protein</fullName>
    </recommendedName>
</protein>
<keyword evidence="4" id="KW-1185">Reference proteome</keyword>
<dbReference type="OrthoDB" id="285651at2"/>
<dbReference type="EMBL" id="NIGF01000023">
    <property type="protein sequence ID" value="PQV62724.1"/>
    <property type="molecule type" value="Genomic_DNA"/>
</dbReference>
<evidence type="ECO:0000313" key="3">
    <source>
        <dbReference type="EMBL" id="PQV62724.1"/>
    </source>
</evidence>
<evidence type="ECO:0000256" key="1">
    <source>
        <dbReference type="SAM" id="Phobius"/>
    </source>
</evidence>
<dbReference type="AlphaFoldDB" id="A0A2S8SPL9"/>
<gene>
    <name evidence="3" type="ORF">B1R32_1238</name>
</gene>